<dbReference type="SUPFAM" id="SSF56436">
    <property type="entry name" value="C-type lectin-like"/>
    <property type="match status" value="1"/>
</dbReference>
<evidence type="ECO:0000313" key="2">
    <source>
        <dbReference type="EMBL" id="ESU26291.1"/>
    </source>
</evidence>
<dbReference type="Proteomes" id="UP000018004">
    <property type="component" value="Unassembled WGS sequence"/>
</dbReference>
<dbReference type="InterPro" id="IPR016187">
    <property type="entry name" value="CTDL_fold"/>
</dbReference>
<dbReference type="Pfam" id="PF03781">
    <property type="entry name" value="FGE-sulfatase"/>
    <property type="match status" value="1"/>
</dbReference>
<gene>
    <name evidence="2" type="ORF">FLJC2902T_27710</name>
</gene>
<proteinExistence type="predicted"/>
<protein>
    <recommendedName>
        <fullName evidence="1">Sulfatase-modifying factor enzyme-like domain-containing protein</fullName>
    </recommendedName>
</protein>
<dbReference type="PATRIC" id="fig|1341181.4.peg.2726"/>
<dbReference type="Gene3D" id="3.90.1580.10">
    <property type="entry name" value="paralog of FGE (formylglycine-generating enzyme)"/>
    <property type="match status" value="1"/>
</dbReference>
<evidence type="ECO:0000259" key="1">
    <source>
        <dbReference type="Pfam" id="PF03781"/>
    </source>
</evidence>
<dbReference type="OrthoDB" id="9768004at2"/>
<dbReference type="eggNOG" id="COG1262">
    <property type="taxonomic scope" value="Bacteria"/>
</dbReference>
<dbReference type="PANTHER" id="PTHR23150:SF19">
    <property type="entry name" value="FORMYLGLYCINE-GENERATING ENZYME"/>
    <property type="match status" value="1"/>
</dbReference>
<dbReference type="GO" id="GO:0120147">
    <property type="term" value="F:formylglycine-generating oxidase activity"/>
    <property type="evidence" value="ECO:0007669"/>
    <property type="project" value="TreeGrafter"/>
</dbReference>
<organism evidence="2 3">
    <name type="scientific">Flavobacterium limnosediminis JC2902</name>
    <dbReference type="NCBI Taxonomy" id="1341181"/>
    <lineage>
        <taxon>Bacteria</taxon>
        <taxon>Pseudomonadati</taxon>
        <taxon>Bacteroidota</taxon>
        <taxon>Flavobacteriia</taxon>
        <taxon>Flavobacteriales</taxon>
        <taxon>Flavobacteriaceae</taxon>
        <taxon>Flavobacterium</taxon>
    </lineage>
</organism>
<accession>V6SI89</accession>
<sequence>MYMKKNYVVLGISALALFLCSFYNMGVTNPKMVLVEGGKVKMKPNVASKPDSKEKNPDYEVAVSSFEISKNEVTVANWKEYTTSTKTAMPARPSWGWNDDNPITNITWKQAVQYCNWLSKENGLKPAYTKNGDKYTCNFKANGYRLPTDAEWVFAAKGGNKSKNYKYSGGNDLESVAWYAKNSEKAPKAFGTKLPNELGLFDMSGNVWEWCWDYYSSVHYKIDSKVDPAGPERGEKRCVRGGSWDSSKLEYLEPSYQLTWNPNATNEFFGFRVVRTITK</sequence>
<dbReference type="EMBL" id="AVGG01000019">
    <property type="protein sequence ID" value="ESU26291.1"/>
    <property type="molecule type" value="Genomic_DNA"/>
</dbReference>
<dbReference type="AlphaFoldDB" id="V6SI89"/>
<dbReference type="InterPro" id="IPR042095">
    <property type="entry name" value="SUMF_sf"/>
</dbReference>
<dbReference type="InterPro" id="IPR005532">
    <property type="entry name" value="SUMF_dom"/>
</dbReference>
<comment type="caution">
    <text evidence="2">The sequence shown here is derived from an EMBL/GenBank/DDBJ whole genome shotgun (WGS) entry which is preliminary data.</text>
</comment>
<name>V6SI89_9FLAO</name>
<keyword evidence="3" id="KW-1185">Reference proteome</keyword>
<feature type="domain" description="Sulfatase-modifying factor enzyme-like" evidence="1">
    <location>
        <begin position="29"/>
        <end position="275"/>
    </location>
</feature>
<dbReference type="PANTHER" id="PTHR23150">
    <property type="entry name" value="SULFATASE MODIFYING FACTOR 1, 2"/>
    <property type="match status" value="1"/>
</dbReference>
<evidence type="ECO:0000313" key="3">
    <source>
        <dbReference type="Proteomes" id="UP000018004"/>
    </source>
</evidence>
<dbReference type="STRING" id="1341181.FLJC2902T_27710"/>
<dbReference type="InterPro" id="IPR051043">
    <property type="entry name" value="Sulfatase_Mod_Factor_Kinase"/>
</dbReference>
<reference evidence="2 3" key="1">
    <citation type="submission" date="2013-08" db="EMBL/GenBank/DDBJ databases">
        <title>Flavobacterium limnosediminis JC2902 genome sequencing.</title>
        <authorList>
            <person name="Lee K."/>
            <person name="Yi H."/>
            <person name="Park S."/>
            <person name="Chun J."/>
        </authorList>
    </citation>
    <scope>NUCLEOTIDE SEQUENCE [LARGE SCALE GENOMIC DNA]</scope>
    <source>
        <strain evidence="2 3">JC2902</strain>
    </source>
</reference>